<gene>
    <name evidence="3" type="ORF">CAOG_010079</name>
</gene>
<keyword evidence="4" id="KW-1185">Reference proteome</keyword>
<feature type="compositionally biased region" description="Low complexity" evidence="1">
    <location>
        <begin position="95"/>
        <end position="114"/>
    </location>
</feature>
<dbReference type="AlphaFoldDB" id="A0A0D2VZA0"/>
<evidence type="ECO:0000256" key="1">
    <source>
        <dbReference type="SAM" id="MobiDB-lite"/>
    </source>
</evidence>
<protein>
    <submittedName>
        <fullName evidence="3">Uncharacterized protein</fullName>
    </submittedName>
</protein>
<dbReference type="EMBL" id="KE346373">
    <property type="protein sequence ID" value="KJE97112.1"/>
    <property type="molecule type" value="Genomic_DNA"/>
</dbReference>
<keyword evidence="2" id="KW-0812">Transmembrane</keyword>
<keyword evidence="2" id="KW-0472">Membrane</keyword>
<evidence type="ECO:0000313" key="4">
    <source>
        <dbReference type="Proteomes" id="UP000008743"/>
    </source>
</evidence>
<feature type="transmembrane region" description="Helical" evidence="2">
    <location>
        <begin position="43"/>
        <end position="66"/>
    </location>
</feature>
<keyword evidence="2" id="KW-1133">Transmembrane helix</keyword>
<proteinExistence type="predicted"/>
<dbReference type="Proteomes" id="UP000008743">
    <property type="component" value="Unassembled WGS sequence"/>
</dbReference>
<evidence type="ECO:0000256" key="2">
    <source>
        <dbReference type="SAM" id="Phobius"/>
    </source>
</evidence>
<feature type="region of interest" description="Disordered" evidence="1">
    <location>
        <begin position="95"/>
        <end position="118"/>
    </location>
</feature>
<name>A0A0D2VZA0_CAPO3</name>
<reference evidence="4" key="1">
    <citation type="submission" date="2011-02" db="EMBL/GenBank/DDBJ databases">
        <title>The Genome Sequence of Capsaspora owczarzaki ATCC 30864.</title>
        <authorList>
            <person name="Russ C."/>
            <person name="Cuomo C."/>
            <person name="Burger G."/>
            <person name="Gray M.W."/>
            <person name="Holland P.W.H."/>
            <person name="King N."/>
            <person name="Lang F.B.F."/>
            <person name="Roger A.J."/>
            <person name="Ruiz-Trillo I."/>
            <person name="Young S.K."/>
            <person name="Zeng Q."/>
            <person name="Gargeya S."/>
            <person name="Alvarado L."/>
            <person name="Berlin A."/>
            <person name="Chapman S.B."/>
            <person name="Chen Z."/>
            <person name="Freedman E."/>
            <person name="Gellesch M."/>
            <person name="Goldberg J."/>
            <person name="Griggs A."/>
            <person name="Gujja S."/>
            <person name="Heilman E."/>
            <person name="Heiman D."/>
            <person name="Howarth C."/>
            <person name="Mehta T."/>
            <person name="Neiman D."/>
            <person name="Pearson M."/>
            <person name="Roberts A."/>
            <person name="Saif S."/>
            <person name="Shea T."/>
            <person name="Shenoy N."/>
            <person name="Sisk P."/>
            <person name="Stolte C."/>
            <person name="Sykes S."/>
            <person name="White J."/>
            <person name="Yandava C."/>
            <person name="Haas B."/>
            <person name="Nusbaum C."/>
            <person name="Birren B."/>
        </authorList>
    </citation>
    <scope>NUCLEOTIDE SEQUENCE</scope>
    <source>
        <strain evidence="4">ATCC 30864</strain>
    </source>
</reference>
<evidence type="ECO:0000313" key="3">
    <source>
        <dbReference type="EMBL" id="KJE97112.1"/>
    </source>
</evidence>
<dbReference type="InParanoid" id="A0A0D2VZA0"/>
<accession>A0A0D2VZA0</accession>
<organism evidence="3 4">
    <name type="scientific">Capsaspora owczarzaki (strain ATCC 30864)</name>
    <dbReference type="NCBI Taxonomy" id="595528"/>
    <lineage>
        <taxon>Eukaryota</taxon>
        <taxon>Filasterea</taxon>
        <taxon>Capsaspora</taxon>
    </lineage>
</organism>
<sequence length="222" mass="22615">MHALGLGPNDLGPFLLPVDADASRQQRVANQIASVPPIGSCILIFHVLILVLLPDILVVVIFIVFVPQLAFTQSARVMLADAFGRAIEVGALCSSSRSSSSSSSSSSRSSSSSSDGGSGNACIVCVRALSSVVSSALRLATWRAVATPAESLPLSASTMRTALVRLGSASVTSLSTCRGSTRSVGRLATSSRTITTLSPSLIALLPVSRVVVCLGASSSVAS</sequence>